<dbReference type="PANTHER" id="PTHR30570">
    <property type="entry name" value="PERIPLASMIC PHOSPHATE BINDING COMPONENT OF PHOSPHATE ABC TRANSPORTER"/>
    <property type="match status" value="1"/>
</dbReference>
<organism evidence="9 10">
    <name type="scientific">Aerococcus urinaehominis</name>
    <dbReference type="NCBI Taxonomy" id="128944"/>
    <lineage>
        <taxon>Bacteria</taxon>
        <taxon>Bacillati</taxon>
        <taxon>Bacillota</taxon>
        <taxon>Bacilli</taxon>
        <taxon>Lactobacillales</taxon>
        <taxon>Aerococcaceae</taxon>
        <taxon>Aerococcus</taxon>
    </lineage>
</organism>
<protein>
    <submittedName>
        <fullName evidence="9">Phosphate ABC transporter substrate-binding protein</fullName>
    </submittedName>
</protein>
<evidence type="ECO:0000313" key="9">
    <source>
        <dbReference type="EMBL" id="AMB99423.1"/>
    </source>
</evidence>
<reference evidence="9 10" key="1">
    <citation type="journal article" date="2016" name="Genome Announc.">
        <title>Complete Genome Sequences of Aerococcus christensenii CCUG 28831T, Aerococcus sanguinicola CCUG 43001T, Aerococcus urinae CCUG 36881T, Aerococcus urinaeequi CCUG 28094T, Aerococcus urinaehominis CCUG 42038 BT, and Aerococcus viridans CCUG 4311T.</title>
        <authorList>
            <person name="Carkaci D."/>
            <person name="Dargis R."/>
            <person name="Nielsen X.C."/>
            <person name="Skovgaard O."/>
            <person name="Fuursted K."/>
            <person name="Christensen J.J."/>
        </authorList>
    </citation>
    <scope>NUCLEOTIDE SEQUENCE [LARGE SCALE GENOMIC DNA]</scope>
    <source>
        <strain evidence="9 10">CCUG42038B</strain>
    </source>
</reference>
<dbReference type="Proteomes" id="UP000062260">
    <property type="component" value="Chromosome"/>
</dbReference>
<dbReference type="KEGG" id="auh:AWM75_05175"/>
<comment type="similarity">
    <text evidence="3">Belongs to the PstS family.</text>
</comment>
<proteinExistence type="inferred from homology"/>
<dbReference type="SUPFAM" id="SSF53850">
    <property type="entry name" value="Periplasmic binding protein-like II"/>
    <property type="match status" value="2"/>
</dbReference>
<evidence type="ECO:0000256" key="8">
    <source>
        <dbReference type="ARBA" id="ARBA00023288"/>
    </source>
</evidence>
<dbReference type="PROSITE" id="PS51257">
    <property type="entry name" value="PROKAR_LIPOPROTEIN"/>
    <property type="match status" value="1"/>
</dbReference>
<evidence type="ECO:0000256" key="1">
    <source>
        <dbReference type="ARBA" id="ARBA00002841"/>
    </source>
</evidence>
<dbReference type="Gene3D" id="3.40.190.10">
    <property type="entry name" value="Periplasmic binding protein-like II"/>
    <property type="match status" value="2"/>
</dbReference>
<keyword evidence="8" id="KW-0449">Lipoprotein</keyword>
<gene>
    <name evidence="9" type="ORF">AWM75_05175</name>
</gene>
<evidence type="ECO:0000256" key="2">
    <source>
        <dbReference type="ARBA" id="ARBA00004193"/>
    </source>
</evidence>
<dbReference type="PANTHER" id="PTHR30570:SF1">
    <property type="entry name" value="PHOSPHATE-BINDING PROTEIN PSTS"/>
    <property type="match status" value="1"/>
</dbReference>
<keyword evidence="6" id="KW-0732">Signal</keyword>
<reference evidence="10" key="2">
    <citation type="submission" date="2016-01" db="EMBL/GenBank/DDBJ databases">
        <title>Six Aerococcus type strain genome sequencing and assembly using PacBio and Illumina Hiseq.</title>
        <authorList>
            <person name="Carkaci D."/>
            <person name="Dargis R."/>
            <person name="Nielsen X.C."/>
            <person name="Skovgaard O."/>
            <person name="Fuursted K."/>
            <person name="Christensen J.J."/>
        </authorList>
    </citation>
    <scope>NUCLEOTIDE SEQUENCE [LARGE SCALE GENOMIC DNA]</scope>
    <source>
        <strain evidence="10">CCUG42038B</strain>
    </source>
</reference>
<dbReference type="OrthoDB" id="9790048at2"/>
<comment type="subunit">
    <text evidence="4">The complex is composed of two ATP-binding proteins (PstB), two transmembrane proteins (PstC and PstA) and a solute-binding protein (PstS).</text>
</comment>
<sequence length="283" mass="29249">MTLNKLSKLILSLGAVATLAACGGGSAQDGIFVISREEGSGTRDAFTEITGVLDENDVDNTDPNATIQNGTDQVITAVSEDPNAIGYISLGSLNDSVKALQVEGVAPSEEAVADGSYKIARPFNIVYKDNLEGAAKDFHDFIFSAEGQQIALDEGYVPVKSDAAAYAGDGSQSGTINVVGSTSVAPVLEKMAEEYMKLNSGVQVNITANGSSAGVEAAQNGTADIGMASRALSEEEAGKVTGEAIAMDGIAVIVNNDNQVSNLSLDQVRDIFTGTITSWTEVQ</sequence>
<dbReference type="EMBL" id="CP014163">
    <property type="protein sequence ID" value="AMB99423.1"/>
    <property type="molecule type" value="Genomic_DNA"/>
</dbReference>
<dbReference type="GO" id="GO:0006817">
    <property type="term" value="P:phosphate ion transport"/>
    <property type="evidence" value="ECO:0007669"/>
    <property type="project" value="UniProtKB-KW"/>
</dbReference>
<dbReference type="Pfam" id="PF12849">
    <property type="entry name" value="PBP_like_2"/>
    <property type="match status" value="2"/>
</dbReference>
<keyword evidence="5" id="KW-0592">Phosphate transport</keyword>
<dbReference type="GO" id="GO:0005886">
    <property type="term" value="C:plasma membrane"/>
    <property type="evidence" value="ECO:0007669"/>
    <property type="project" value="UniProtKB-SubCell"/>
</dbReference>
<dbReference type="InterPro" id="IPR050811">
    <property type="entry name" value="Phosphate_ABC_transporter"/>
</dbReference>
<comment type="subcellular location">
    <subcellularLocation>
        <location evidence="2">Cell membrane</location>
        <topology evidence="2">Lipid-anchor</topology>
    </subcellularLocation>
</comment>
<name>A0A0X8FLA8_9LACT</name>
<keyword evidence="5" id="KW-0813">Transport</keyword>
<evidence type="ECO:0000313" key="10">
    <source>
        <dbReference type="Proteomes" id="UP000062260"/>
    </source>
</evidence>
<dbReference type="InterPro" id="IPR024370">
    <property type="entry name" value="PBP_domain"/>
</dbReference>
<evidence type="ECO:0000256" key="6">
    <source>
        <dbReference type="ARBA" id="ARBA00022729"/>
    </source>
</evidence>
<evidence type="ECO:0000256" key="7">
    <source>
        <dbReference type="ARBA" id="ARBA00023139"/>
    </source>
</evidence>
<evidence type="ECO:0000256" key="4">
    <source>
        <dbReference type="ARBA" id="ARBA00011529"/>
    </source>
</evidence>
<dbReference type="STRING" id="128944.AWM75_05175"/>
<accession>A0A0X8FLA8</accession>
<dbReference type="RefSeq" id="WP_067979130.1">
    <property type="nucleotide sequence ID" value="NZ_CP014163.1"/>
</dbReference>
<evidence type="ECO:0000256" key="3">
    <source>
        <dbReference type="ARBA" id="ARBA00008725"/>
    </source>
</evidence>
<evidence type="ECO:0000256" key="5">
    <source>
        <dbReference type="ARBA" id="ARBA00022592"/>
    </source>
</evidence>
<keyword evidence="10" id="KW-1185">Reference proteome</keyword>
<keyword evidence="7" id="KW-0564">Palmitate</keyword>
<dbReference type="AlphaFoldDB" id="A0A0X8FLA8"/>
<comment type="function">
    <text evidence="1">Part of the ABC transporter complex PstSACB involved in phosphate import.</text>
</comment>